<dbReference type="InterPro" id="IPR007474">
    <property type="entry name" value="ApaG_domain"/>
</dbReference>
<comment type="caution">
    <text evidence="2">The sequence shown here is derived from an EMBL/GenBank/DDBJ whole genome shotgun (WGS) entry which is preliminary data.</text>
</comment>
<sequence length="246" mass="26194">MALARALYRAALRGANAVEQAEGGLMQIVGPVNSAEWGSYRRLTAQDRDEQREALFPWASSEDTLSEPGALTGGELRALARRRFRSTTTDADAALDDGLAALRALNDLLEVHAGSASRETAGVRVSATASYVGMANSGAHVFAYRLRIANKRPDTVRLESRRWAITALPDGEEEEVVPRGSPGVVGQTPTLGQGAEFEYASGTELQAAAGTVRGSFEFVSLEGDERFEAEVPPFALVAPPSSEANM</sequence>
<protein>
    <recommendedName>
        <fullName evidence="1">ApaG domain-containing protein</fullName>
    </recommendedName>
</protein>
<evidence type="ECO:0000313" key="3">
    <source>
        <dbReference type="Proteomes" id="UP000789595"/>
    </source>
</evidence>
<gene>
    <name evidence="2" type="ORF">PECAL_2P11280</name>
</gene>
<dbReference type="GO" id="GO:0042645">
    <property type="term" value="C:mitochondrial nucleoid"/>
    <property type="evidence" value="ECO:0007669"/>
    <property type="project" value="TreeGrafter"/>
</dbReference>
<dbReference type="PANTHER" id="PTHR14289:SF16">
    <property type="entry name" value="POLYMERASE DELTA-INTERACTING PROTEIN 2"/>
    <property type="match status" value="1"/>
</dbReference>
<dbReference type="GO" id="GO:0005634">
    <property type="term" value="C:nucleus"/>
    <property type="evidence" value="ECO:0007669"/>
    <property type="project" value="TreeGrafter"/>
</dbReference>
<dbReference type="PANTHER" id="PTHR14289">
    <property type="entry name" value="F-BOX ONLY PROTEIN 3"/>
    <property type="match status" value="1"/>
</dbReference>
<dbReference type="EMBL" id="CAKKNE010000002">
    <property type="protein sequence ID" value="CAH0368080.1"/>
    <property type="molecule type" value="Genomic_DNA"/>
</dbReference>
<evidence type="ECO:0000259" key="1">
    <source>
        <dbReference type="PROSITE" id="PS51087"/>
    </source>
</evidence>
<dbReference type="OrthoDB" id="2305498at2759"/>
<dbReference type="Proteomes" id="UP000789595">
    <property type="component" value="Unassembled WGS sequence"/>
</dbReference>
<name>A0A8J2WW33_9STRA</name>
<dbReference type="SUPFAM" id="SSF110069">
    <property type="entry name" value="ApaG-like"/>
    <property type="match status" value="1"/>
</dbReference>
<organism evidence="2 3">
    <name type="scientific">Pelagomonas calceolata</name>
    <dbReference type="NCBI Taxonomy" id="35677"/>
    <lineage>
        <taxon>Eukaryota</taxon>
        <taxon>Sar</taxon>
        <taxon>Stramenopiles</taxon>
        <taxon>Ochrophyta</taxon>
        <taxon>Pelagophyceae</taxon>
        <taxon>Pelagomonadales</taxon>
        <taxon>Pelagomonadaceae</taxon>
        <taxon>Pelagomonas</taxon>
    </lineage>
</organism>
<dbReference type="GO" id="GO:0070987">
    <property type="term" value="P:error-free translesion synthesis"/>
    <property type="evidence" value="ECO:0007669"/>
    <property type="project" value="TreeGrafter"/>
</dbReference>
<keyword evidence="3" id="KW-1185">Reference proteome</keyword>
<dbReference type="PROSITE" id="PS51087">
    <property type="entry name" value="APAG"/>
    <property type="match status" value="1"/>
</dbReference>
<evidence type="ECO:0000313" key="2">
    <source>
        <dbReference type="EMBL" id="CAH0368080.1"/>
    </source>
</evidence>
<dbReference type="Pfam" id="PF04379">
    <property type="entry name" value="DUF525"/>
    <property type="match status" value="1"/>
</dbReference>
<feature type="domain" description="ApaG" evidence="1">
    <location>
        <begin position="117"/>
        <end position="243"/>
    </location>
</feature>
<reference evidence="2" key="1">
    <citation type="submission" date="2021-11" db="EMBL/GenBank/DDBJ databases">
        <authorList>
            <consortium name="Genoscope - CEA"/>
            <person name="William W."/>
        </authorList>
    </citation>
    <scope>NUCLEOTIDE SEQUENCE</scope>
</reference>
<dbReference type="AlphaFoldDB" id="A0A8J2WW33"/>
<dbReference type="InterPro" id="IPR036767">
    <property type="entry name" value="ApaG_sf"/>
</dbReference>
<dbReference type="Gene3D" id="2.60.40.1470">
    <property type="entry name" value="ApaG domain"/>
    <property type="match status" value="1"/>
</dbReference>
<proteinExistence type="predicted"/>
<accession>A0A8J2WW33</accession>